<dbReference type="InterPro" id="IPR003423">
    <property type="entry name" value="OMP_efflux"/>
</dbReference>
<feature type="chain" id="PRO_5001434714" evidence="2">
    <location>
        <begin position="23"/>
        <end position="473"/>
    </location>
</feature>
<name>A0A0D1KNH9_9SPHN</name>
<protein>
    <submittedName>
        <fullName evidence="3">Transporter</fullName>
    </submittedName>
</protein>
<dbReference type="Proteomes" id="UP000033203">
    <property type="component" value="Unassembled WGS sequence"/>
</dbReference>
<keyword evidence="2" id="KW-0472">Membrane</keyword>
<dbReference type="AlphaFoldDB" id="A0A0D1KNH9"/>
<keyword evidence="2" id="KW-1134">Transmembrane beta strand</keyword>
<proteinExistence type="inferred from homology"/>
<sequence>MHRFRAAMAAAAAVLLAGCDLAPPYVRPLPPVPPTWPSGPAYPTTAEGGPNDAAVWNWYSVMTDPRLQTLVRRALADNRNLQAAVANVAAARAQYAVQRAGRLPTVAATAGASLRRGLATSAANSSSYSTDIGVSAFELDLFGRQKNLSRQAFERYLATDAGLASSRIALVSATATAYVTLAADRDLLRIAQDTLLSGQRSVRLTRSLYDAGLAPMVDVASAETTVAQARSDIEQDTTLIAQDRNALVLLVGGPVGDELLPRSLAELESGIAVIPAGMTSDVLLRRPDVLEAEHQLKAADAGIGAARAAFFPRITLTSAVGAASGALGALLTGGALAATVAPQATLPVLGGSTRGNLAYSKALRDYQLALYRYAIQSAFRDVADGLARRGTIGRQRNAQRDLVAAADRTYRAAEAQYRAGTDTALNALVAQRTLYASRQTEASAIQQDLLNRISLYEYVGGDGSLAGRGEAGE</sequence>
<evidence type="ECO:0000313" key="4">
    <source>
        <dbReference type="Proteomes" id="UP000033203"/>
    </source>
</evidence>
<evidence type="ECO:0000313" key="3">
    <source>
        <dbReference type="EMBL" id="KIU26019.1"/>
    </source>
</evidence>
<dbReference type="GO" id="GO:0015562">
    <property type="term" value="F:efflux transmembrane transporter activity"/>
    <property type="evidence" value="ECO:0007669"/>
    <property type="project" value="InterPro"/>
</dbReference>
<comment type="subcellular location">
    <subcellularLocation>
        <location evidence="2">Cell membrane</location>
        <topology evidence="2">Lipid-anchor</topology>
    </subcellularLocation>
</comment>
<dbReference type="Pfam" id="PF02321">
    <property type="entry name" value="OEP"/>
    <property type="match status" value="2"/>
</dbReference>
<accession>A0A0D1KNH9</accession>
<dbReference type="PANTHER" id="PTHR30203:SF32">
    <property type="entry name" value="CATION EFFLUX SYSTEM PROTEIN CUSC"/>
    <property type="match status" value="1"/>
</dbReference>
<dbReference type="PANTHER" id="PTHR30203">
    <property type="entry name" value="OUTER MEMBRANE CATION EFFLUX PROTEIN"/>
    <property type="match status" value="1"/>
</dbReference>
<dbReference type="EMBL" id="JXTP01000090">
    <property type="protein sequence ID" value="KIU26019.1"/>
    <property type="molecule type" value="Genomic_DNA"/>
</dbReference>
<dbReference type="NCBIfam" id="TIGR01845">
    <property type="entry name" value="outer_NodT"/>
    <property type="match status" value="1"/>
</dbReference>
<evidence type="ECO:0000256" key="2">
    <source>
        <dbReference type="RuleBase" id="RU362097"/>
    </source>
</evidence>
<dbReference type="Gene3D" id="2.20.200.10">
    <property type="entry name" value="Outer membrane efflux proteins (OEP)"/>
    <property type="match status" value="1"/>
</dbReference>
<reference evidence="3 4" key="1">
    <citation type="submission" date="2015-01" db="EMBL/GenBank/DDBJ databases">
        <title>Genome of Sphingomonas taxi strain 30a.</title>
        <authorList>
            <person name="Eevers N."/>
            <person name="Van Hamme J."/>
            <person name="Bottos E."/>
            <person name="Weyens N."/>
            <person name="Vangronsveld J."/>
        </authorList>
    </citation>
    <scope>NUCLEOTIDE SEQUENCE [LARGE SCALE GENOMIC DNA]</scope>
    <source>
        <strain evidence="3 4">30a</strain>
    </source>
</reference>
<dbReference type="InterPro" id="IPR010131">
    <property type="entry name" value="MdtP/NodT-like"/>
</dbReference>
<keyword evidence="2" id="KW-0812">Transmembrane</keyword>
<evidence type="ECO:0000256" key="1">
    <source>
        <dbReference type="ARBA" id="ARBA00007613"/>
    </source>
</evidence>
<keyword evidence="2" id="KW-0732">Signal</keyword>
<dbReference type="GO" id="GO:0005886">
    <property type="term" value="C:plasma membrane"/>
    <property type="evidence" value="ECO:0007669"/>
    <property type="project" value="UniProtKB-SubCell"/>
</dbReference>
<keyword evidence="2" id="KW-0449">Lipoprotein</keyword>
<dbReference type="Gene3D" id="1.20.1600.10">
    <property type="entry name" value="Outer membrane efflux proteins (OEP)"/>
    <property type="match status" value="1"/>
</dbReference>
<comment type="similarity">
    <text evidence="1 2">Belongs to the outer membrane factor (OMF) (TC 1.B.17) family.</text>
</comment>
<dbReference type="SUPFAM" id="SSF56954">
    <property type="entry name" value="Outer membrane efflux proteins (OEP)"/>
    <property type="match status" value="1"/>
</dbReference>
<gene>
    <name evidence="3" type="ORF">SR41_16805</name>
</gene>
<keyword evidence="2" id="KW-0564">Palmitate</keyword>
<organism evidence="3 4">
    <name type="scientific">Sphingomonas melonis</name>
    <dbReference type="NCBI Taxonomy" id="152682"/>
    <lineage>
        <taxon>Bacteria</taxon>
        <taxon>Pseudomonadati</taxon>
        <taxon>Pseudomonadota</taxon>
        <taxon>Alphaproteobacteria</taxon>
        <taxon>Sphingomonadales</taxon>
        <taxon>Sphingomonadaceae</taxon>
        <taxon>Sphingomonas</taxon>
    </lineage>
</organism>
<comment type="caution">
    <text evidence="3">The sequence shown here is derived from an EMBL/GenBank/DDBJ whole genome shotgun (WGS) entry which is preliminary data.</text>
</comment>
<feature type="signal peptide" evidence="2">
    <location>
        <begin position="1"/>
        <end position="22"/>
    </location>
</feature>
<dbReference type="PATRIC" id="fig|1549858.7.peg.3559"/>
<dbReference type="PROSITE" id="PS51257">
    <property type="entry name" value="PROKAR_LIPOPROTEIN"/>
    <property type="match status" value="1"/>
</dbReference>